<evidence type="ECO:0000313" key="3">
    <source>
        <dbReference type="Proteomes" id="UP001071230"/>
    </source>
</evidence>
<dbReference type="GO" id="GO:0016787">
    <property type="term" value="F:hydrolase activity"/>
    <property type="evidence" value="ECO:0007669"/>
    <property type="project" value="UniProtKB-KW"/>
</dbReference>
<dbReference type="InterPro" id="IPR029058">
    <property type="entry name" value="AB_hydrolase_fold"/>
</dbReference>
<dbReference type="KEGG" id="aacx:DEACI_0031"/>
<dbReference type="Gene3D" id="3.40.50.1820">
    <property type="entry name" value="alpha/beta hydrolase"/>
    <property type="match status" value="1"/>
</dbReference>
<evidence type="ECO:0000313" key="2">
    <source>
        <dbReference type="EMBL" id="CEJ06785.1"/>
    </source>
</evidence>
<dbReference type="EMBL" id="LR746496">
    <property type="protein sequence ID" value="CAA7599409.1"/>
    <property type="molecule type" value="Genomic_DNA"/>
</dbReference>
<gene>
    <name evidence="1" type="ORF">DEACI_0031</name>
    <name evidence="2" type="ORF">DEACI_1236</name>
</gene>
<proteinExistence type="predicted"/>
<sequence>MILIHNFNISDESNGVLDGNGLVKRITIPVLVIRGDSDMIVTQEMADETVRAISAKAQFQVVAGSGHAVFIDKPGDFMSMFEAFVGK</sequence>
<dbReference type="SUPFAM" id="SSF53474">
    <property type="entry name" value="alpha/beta-Hydrolases"/>
    <property type="match status" value="1"/>
</dbReference>
<accession>A0A8S0W622</accession>
<dbReference type="RefSeq" id="WP_240983224.1">
    <property type="nucleotide sequence ID" value="NZ_CDGJ01000033.1"/>
</dbReference>
<dbReference type="AlphaFoldDB" id="A0A8S0W622"/>
<dbReference type="EMBL" id="CDGJ01000033">
    <property type="protein sequence ID" value="CEJ06785.1"/>
    <property type="molecule type" value="Genomic_DNA"/>
</dbReference>
<keyword evidence="1" id="KW-0378">Hydrolase</keyword>
<reference evidence="2" key="1">
    <citation type="submission" date="2014-11" db="EMBL/GenBank/DDBJ databases">
        <authorList>
            <person name="Hornung B.V."/>
        </authorList>
    </citation>
    <scope>NUCLEOTIDE SEQUENCE</scope>
    <source>
        <strain evidence="2">INE</strain>
    </source>
</reference>
<dbReference type="Proteomes" id="UP001071230">
    <property type="component" value="Unassembled WGS sequence"/>
</dbReference>
<protein>
    <submittedName>
        <fullName evidence="1">Alpha/beta hydrolase fold-1</fullName>
    </submittedName>
    <submittedName>
        <fullName evidence="2">Short-chain dehydrogenase/reductase, conserved site</fullName>
    </submittedName>
</protein>
<name>A0A8S0W622_9FIRM</name>
<organism evidence="1">
    <name type="scientific">Acididesulfobacillus acetoxydans</name>
    <dbReference type="NCBI Taxonomy" id="1561005"/>
    <lineage>
        <taxon>Bacteria</taxon>
        <taxon>Bacillati</taxon>
        <taxon>Bacillota</taxon>
        <taxon>Clostridia</taxon>
        <taxon>Eubacteriales</taxon>
        <taxon>Peptococcaceae</taxon>
        <taxon>Acididesulfobacillus</taxon>
    </lineage>
</organism>
<evidence type="ECO:0000313" key="1">
    <source>
        <dbReference type="EMBL" id="CAA7599409.1"/>
    </source>
</evidence>
<keyword evidence="3" id="KW-1185">Reference proteome</keyword>
<reference evidence="1" key="2">
    <citation type="submission" date="2020-01" db="EMBL/GenBank/DDBJ databases">
        <authorList>
            <person name="Hornung B."/>
        </authorList>
    </citation>
    <scope>NUCLEOTIDE SEQUENCE</scope>
    <source>
        <strain evidence="1">PacBioINE</strain>
    </source>
</reference>
<dbReference type="Proteomes" id="UP000836597">
    <property type="component" value="Chromosome"/>
</dbReference>